<comment type="caution">
    <text evidence="2">The sequence shown here is derived from an EMBL/GenBank/DDBJ whole genome shotgun (WGS) entry which is preliminary data.</text>
</comment>
<evidence type="ECO:0000256" key="1">
    <source>
        <dbReference type="SAM" id="SignalP"/>
    </source>
</evidence>
<keyword evidence="1" id="KW-0732">Signal</keyword>
<evidence type="ECO:0000313" key="3">
    <source>
        <dbReference type="Proteomes" id="UP001500101"/>
    </source>
</evidence>
<evidence type="ECO:0000313" key="2">
    <source>
        <dbReference type="EMBL" id="GAA4141105.1"/>
    </source>
</evidence>
<sequence>MKRLFLSSICAAILFSACNNSKEKSNENQDSVIVTGTEKVNATNTDTVKTTFNLDDIPVSTAELGEFPFFTTIEGTQFINDPKVKSFDFLYVALPDGSLVKKEGKVFRAFIQGNNANSKEEITTAAINKHFEDAITKAGGMLIHEGRWSESQINNYDELATYKGSDGTIDVYNNPVKTYVIHRNDGNIYIQLESKSDNAGTFQIVQESATK</sequence>
<reference evidence="3" key="1">
    <citation type="journal article" date="2019" name="Int. J. Syst. Evol. Microbiol.">
        <title>The Global Catalogue of Microorganisms (GCM) 10K type strain sequencing project: providing services to taxonomists for standard genome sequencing and annotation.</title>
        <authorList>
            <consortium name="The Broad Institute Genomics Platform"/>
            <consortium name="The Broad Institute Genome Sequencing Center for Infectious Disease"/>
            <person name="Wu L."/>
            <person name="Ma J."/>
        </authorList>
    </citation>
    <scope>NUCLEOTIDE SEQUENCE [LARGE SCALE GENOMIC DNA]</scope>
    <source>
        <strain evidence="3">JCM 16704</strain>
    </source>
</reference>
<organism evidence="2 3">
    <name type="scientific">Sphingobacterium kyonggiense</name>
    <dbReference type="NCBI Taxonomy" id="714075"/>
    <lineage>
        <taxon>Bacteria</taxon>
        <taxon>Pseudomonadati</taxon>
        <taxon>Bacteroidota</taxon>
        <taxon>Sphingobacteriia</taxon>
        <taxon>Sphingobacteriales</taxon>
        <taxon>Sphingobacteriaceae</taxon>
        <taxon>Sphingobacterium</taxon>
    </lineage>
</organism>
<feature type="chain" id="PRO_5045164153" description="Lipoprotein" evidence="1">
    <location>
        <begin position="22"/>
        <end position="211"/>
    </location>
</feature>
<accession>A0ABP7YTH3</accession>
<feature type="signal peptide" evidence="1">
    <location>
        <begin position="1"/>
        <end position="21"/>
    </location>
</feature>
<dbReference type="Proteomes" id="UP001500101">
    <property type="component" value="Unassembled WGS sequence"/>
</dbReference>
<dbReference type="RefSeq" id="WP_344674646.1">
    <property type="nucleotide sequence ID" value="NZ_BAAAZI010000008.1"/>
</dbReference>
<evidence type="ECO:0008006" key="4">
    <source>
        <dbReference type="Google" id="ProtNLM"/>
    </source>
</evidence>
<keyword evidence="3" id="KW-1185">Reference proteome</keyword>
<name>A0ABP7YTH3_9SPHI</name>
<protein>
    <recommendedName>
        <fullName evidence="4">Lipoprotein</fullName>
    </recommendedName>
</protein>
<dbReference type="EMBL" id="BAAAZI010000008">
    <property type="protein sequence ID" value="GAA4141105.1"/>
    <property type="molecule type" value="Genomic_DNA"/>
</dbReference>
<gene>
    <name evidence="2" type="ORF">GCM10022216_20800</name>
</gene>
<dbReference type="PROSITE" id="PS51257">
    <property type="entry name" value="PROKAR_LIPOPROTEIN"/>
    <property type="match status" value="1"/>
</dbReference>
<proteinExistence type="predicted"/>